<organism evidence="9">
    <name type="scientific">marine metagenome</name>
    <dbReference type="NCBI Taxonomy" id="408172"/>
    <lineage>
        <taxon>unclassified sequences</taxon>
        <taxon>metagenomes</taxon>
        <taxon>ecological metagenomes</taxon>
    </lineage>
</organism>
<protein>
    <recommendedName>
        <fullName evidence="10">Selenoprotein O</fullName>
    </recommendedName>
</protein>
<name>A0A381Y7K2_9ZZZZ</name>
<evidence type="ECO:0000256" key="8">
    <source>
        <dbReference type="ARBA" id="ARBA00022842"/>
    </source>
</evidence>
<dbReference type="GO" id="GO:0046872">
    <property type="term" value="F:metal ion binding"/>
    <property type="evidence" value="ECO:0007669"/>
    <property type="project" value="UniProtKB-KW"/>
</dbReference>
<evidence type="ECO:0000256" key="5">
    <source>
        <dbReference type="ARBA" id="ARBA00022723"/>
    </source>
</evidence>
<sequence length="500" mass="56209">MPDQNKQTIEFKKNIVNFDNSYSSLPEIFYQRINPVPVKSPDLIIFNKNLGKNLGMDIEQPEECYAQIFSGNIIPDGASPIALTYAGHQFGHFVGQLGDGRAVLLGEVNTPKQRHDIQLKGSGQTQFSRQGDGRSALGPVIREYILSEAMHALNIPTTRSLAAVSTGEEVVRETLLPGAILTRVAKSHVRIGTFEYFAARQQWDNVKILADYAIERHYPKIKASPKPYLSFLKAVAEKQAALIAKWMGVGFIHGVMNTDNSSIAGETIDYGPCAFMDNYDPATVFSSIDHHGRYSFGNQPKIAQWNIACLAGCLMALIDDDQTKIKKELGKIIEDFSVKVNNAIEKIMCQKIGLNSKQNNAKTLLNKLLEIMKNNESDYTLTFRYMSDVLVEKGDSDFKKQFISKNEIAEWLNEWQSFIEQQKNSKEDIYHSMQAINPIYIPRNHLVERAIKAGVNNADYSVMTDLCSILNQPYKEQHVDSDYKNPAEPSDKVYKTFCGT</sequence>
<reference evidence="9" key="1">
    <citation type="submission" date="2018-05" db="EMBL/GenBank/DDBJ databases">
        <authorList>
            <person name="Lanie J.A."/>
            <person name="Ng W.-L."/>
            <person name="Kazmierczak K.M."/>
            <person name="Andrzejewski T.M."/>
            <person name="Davidsen T.M."/>
            <person name="Wayne K.J."/>
            <person name="Tettelin H."/>
            <person name="Glass J.I."/>
            <person name="Rusch D."/>
            <person name="Podicherti R."/>
            <person name="Tsui H.-C.T."/>
            <person name="Winkler M.E."/>
        </authorList>
    </citation>
    <scope>NUCLEOTIDE SEQUENCE</scope>
</reference>
<evidence type="ECO:0000256" key="6">
    <source>
        <dbReference type="ARBA" id="ARBA00022741"/>
    </source>
</evidence>
<keyword evidence="6" id="KW-0547">Nucleotide-binding</keyword>
<evidence type="ECO:0000256" key="3">
    <source>
        <dbReference type="ARBA" id="ARBA00022679"/>
    </source>
</evidence>
<dbReference type="InterPro" id="IPR003846">
    <property type="entry name" value="SelO"/>
</dbReference>
<proteinExistence type="inferred from homology"/>
<keyword evidence="3" id="KW-0808">Transferase</keyword>
<dbReference type="GO" id="GO:0005524">
    <property type="term" value="F:ATP binding"/>
    <property type="evidence" value="ECO:0007669"/>
    <property type="project" value="UniProtKB-KW"/>
</dbReference>
<accession>A0A381Y7K2</accession>
<dbReference type="PANTHER" id="PTHR32057">
    <property type="entry name" value="PROTEIN ADENYLYLTRANSFERASE SELO, MITOCHONDRIAL"/>
    <property type="match status" value="1"/>
</dbReference>
<evidence type="ECO:0008006" key="10">
    <source>
        <dbReference type="Google" id="ProtNLM"/>
    </source>
</evidence>
<evidence type="ECO:0000256" key="4">
    <source>
        <dbReference type="ARBA" id="ARBA00022695"/>
    </source>
</evidence>
<keyword evidence="5" id="KW-0479">Metal-binding</keyword>
<dbReference type="EMBL" id="UINC01017468">
    <property type="protein sequence ID" value="SVA72463.1"/>
    <property type="molecule type" value="Genomic_DNA"/>
</dbReference>
<dbReference type="GO" id="GO:0070733">
    <property type="term" value="F:AMPylase activity"/>
    <property type="evidence" value="ECO:0007669"/>
    <property type="project" value="TreeGrafter"/>
</dbReference>
<keyword evidence="4" id="KW-0548">Nucleotidyltransferase</keyword>
<comment type="similarity">
    <text evidence="2">Belongs to the SELO family.</text>
</comment>
<gene>
    <name evidence="9" type="ORF">METZ01_LOCUS125317</name>
</gene>
<dbReference type="PANTHER" id="PTHR32057:SF14">
    <property type="entry name" value="PROTEIN ADENYLYLTRANSFERASE SELO, MITOCHONDRIAL"/>
    <property type="match status" value="1"/>
</dbReference>
<dbReference type="Pfam" id="PF02696">
    <property type="entry name" value="SelO"/>
    <property type="match status" value="1"/>
</dbReference>
<dbReference type="NCBIfam" id="NF000658">
    <property type="entry name" value="PRK00029.1"/>
    <property type="match status" value="1"/>
</dbReference>
<dbReference type="HAMAP" id="MF_00692">
    <property type="entry name" value="SelO"/>
    <property type="match status" value="1"/>
</dbReference>
<comment type="cofactor">
    <cofactor evidence="1">
        <name>Mg(2+)</name>
        <dbReference type="ChEBI" id="CHEBI:18420"/>
    </cofactor>
</comment>
<evidence type="ECO:0000256" key="7">
    <source>
        <dbReference type="ARBA" id="ARBA00022840"/>
    </source>
</evidence>
<evidence type="ECO:0000313" key="9">
    <source>
        <dbReference type="EMBL" id="SVA72463.1"/>
    </source>
</evidence>
<keyword evidence="7" id="KW-0067">ATP-binding</keyword>
<evidence type="ECO:0000256" key="2">
    <source>
        <dbReference type="ARBA" id="ARBA00009747"/>
    </source>
</evidence>
<keyword evidence="8" id="KW-0460">Magnesium</keyword>
<evidence type="ECO:0000256" key="1">
    <source>
        <dbReference type="ARBA" id="ARBA00001946"/>
    </source>
</evidence>
<dbReference type="AlphaFoldDB" id="A0A381Y7K2"/>